<protein>
    <submittedName>
        <fullName evidence="1">Uncharacterized protein</fullName>
    </submittedName>
</protein>
<name>M7ZB01_TRIUA</name>
<gene>
    <name evidence="1" type="ORF">TRIUR3_34954</name>
</gene>
<dbReference type="AlphaFoldDB" id="M7ZB01"/>
<evidence type="ECO:0000313" key="1">
    <source>
        <dbReference type="EMBL" id="EMS45284.1"/>
    </source>
</evidence>
<accession>M7ZB01</accession>
<reference evidence="1" key="1">
    <citation type="journal article" date="2013" name="Nature">
        <title>Draft genome of the wheat A-genome progenitor Triticum urartu.</title>
        <authorList>
            <person name="Ling H.Q."/>
            <person name="Zhao S."/>
            <person name="Liu D."/>
            <person name="Wang J."/>
            <person name="Sun H."/>
            <person name="Zhang C."/>
            <person name="Fan H."/>
            <person name="Li D."/>
            <person name="Dong L."/>
            <person name="Tao Y."/>
            <person name="Gao C."/>
            <person name="Wu H."/>
            <person name="Li Y."/>
            <person name="Cui Y."/>
            <person name="Guo X."/>
            <person name="Zheng S."/>
            <person name="Wang B."/>
            <person name="Yu K."/>
            <person name="Liang Q."/>
            <person name="Yang W."/>
            <person name="Lou X."/>
            <person name="Chen J."/>
            <person name="Feng M."/>
            <person name="Jian J."/>
            <person name="Zhang X."/>
            <person name="Luo G."/>
            <person name="Jiang Y."/>
            <person name="Liu J."/>
            <person name="Wang Z."/>
            <person name="Sha Y."/>
            <person name="Zhang B."/>
            <person name="Wu H."/>
            <person name="Tang D."/>
            <person name="Shen Q."/>
            <person name="Xue P."/>
            <person name="Zou S."/>
            <person name="Wang X."/>
            <person name="Liu X."/>
            <person name="Wang F."/>
            <person name="Yang Y."/>
            <person name="An X."/>
            <person name="Dong Z."/>
            <person name="Zhang K."/>
            <person name="Zhang X."/>
            <person name="Luo M.C."/>
            <person name="Dvorak J."/>
            <person name="Tong Y."/>
            <person name="Wang J."/>
            <person name="Yang H."/>
            <person name="Li Z."/>
            <person name="Wang D."/>
            <person name="Zhang A."/>
            <person name="Wang J."/>
        </authorList>
    </citation>
    <scope>NUCLEOTIDE SEQUENCE</scope>
</reference>
<sequence length="91" mass="10459">MQQRVTPKPLIVQNKRRDYGREIQVGTHKDDHGGGDLDGRCEAGAEEGHEYHLPRRNDLIFLEHPDREVLHTLRLGMYCNANHMAKIADNC</sequence>
<dbReference type="EMBL" id="KD288645">
    <property type="protein sequence ID" value="EMS45284.1"/>
    <property type="molecule type" value="Genomic_DNA"/>
</dbReference>
<organism evidence="1">
    <name type="scientific">Triticum urartu</name>
    <name type="common">Red wild einkorn</name>
    <name type="synonym">Crithodium urartu</name>
    <dbReference type="NCBI Taxonomy" id="4572"/>
    <lineage>
        <taxon>Eukaryota</taxon>
        <taxon>Viridiplantae</taxon>
        <taxon>Streptophyta</taxon>
        <taxon>Embryophyta</taxon>
        <taxon>Tracheophyta</taxon>
        <taxon>Spermatophyta</taxon>
        <taxon>Magnoliopsida</taxon>
        <taxon>Liliopsida</taxon>
        <taxon>Poales</taxon>
        <taxon>Poaceae</taxon>
        <taxon>BOP clade</taxon>
        <taxon>Pooideae</taxon>
        <taxon>Triticodae</taxon>
        <taxon>Triticeae</taxon>
        <taxon>Triticinae</taxon>
        <taxon>Triticum</taxon>
    </lineage>
</organism>
<proteinExistence type="predicted"/>